<dbReference type="Pfam" id="PF01066">
    <property type="entry name" value="CDP-OH_P_transf"/>
    <property type="match status" value="1"/>
</dbReference>
<accession>A0A517DRP2</accession>
<dbReference type="PROSITE" id="PS00379">
    <property type="entry name" value="CDP_ALCOHOL_P_TRANSF"/>
    <property type="match status" value="1"/>
</dbReference>
<feature type="transmembrane region" description="Helical" evidence="3">
    <location>
        <begin position="149"/>
        <end position="167"/>
    </location>
</feature>
<evidence type="ECO:0000256" key="1">
    <source>
        <dbReference type="ARBA" id="ARBA00022679"/>
    </source>
</evidence>
<keyword evidence="5" id="KW-1185">Reference proteome</keyword>
<gene>
    <name evidence="4" type="ORF">SPTER_13360</name>
</gene>
<dbReference type="Proteomes" id="UP000320776">
    <property type="component" value="Chromosome"/>
</dbReference>
<dbReference type="Gene3D" id="1.20.120.1760">
    <property type="match status" value="1"/>
</dbReference>
<dbReference type="InterPro" id="IPR000462">
    <property type="entry name" value="CDP-OH_P_trans"/>
</dbReference>
<evidence type="ECO:0000313" key="4">
    <source>
        <dbReference type="EMBL" id="QDR80023.1"/>
    </source>
</evidence>
<keyword evidence="3" id="KW-1133">Transmembrane helix</keyword>
<evidence type="ECO:0000256" key="3">
    <source>
        <dbReference type="SAM" id="Phobius"/>
    </source>
</evidence>
<comment type="similarity">
    <text evidence="2">Belongs to the CDP-alcohol phosphatidyltransferase class-I family.</text>
</comment>
<dbReference type="EMBL" id="CP036259">
    <property type="protein sequence ID" value="QDR80023.1"/>
    <property type="molecule type" value="Genomic_DNA"/>
</dbReference>
<feature type="transmembrane region" description="Helical" evidence="3">
    <location>
        <begin position="126"/>
        <end position="143"/>
    </location>
</feature>
<organism evidence="4 5">
    <name type="scientific">Sporomusa termitida</name>
    <dbReference type="NCBI Taxonomy" id="2377"/>
    <lineage>
        <taxon>Bacteria</taxon>
        <taxon>Bacillati</taxon>
        <taxon>Bacillota</taxon>
        <taxon>Negativicutes</taxon>
        <taxon>Selenomonadales</taxon>
        <taxon>Sporomusaceae</taxon>
        <taxon>Sporomusa</taxon>
    </lineage>
</organism>
<protein>
    <submittedName>
        <fullName evidence="4">PgsA: CDP-diacylglycerol--glycerol-3-phosphate 3-phosphatidyltransferase</fullName>
    </submittedName>
</protein>
<dbReference type="KEGG" id="sted:SPTER_13360"/>
<dbReference type="AlphaFoldDB" id="A0A517DRP2"/>
<sequence length="181" mass="19640">MAGLPNVLSCLRIVLALLLVLLSESPALFTITYIVCGITDIADGYIARKYNAATKLGSKLDSLGDFIFWAVVVAVLFFRTSIYTDSLVLTGGLVVTIMRAANFLITKIKFKQWGMLHSTGNKAAGLALYLALPICVLLGYMPLYLAIPVFIIALLSALEEMAILVTSNKYNANRKSLATKD</sequence>
<evidence type="ECO:0000256" key="2">
    <source>
        <dbReference type="RuleBase" id="RU003750"/>
    </source>
</evidence>
<reference evidence="4 5" key="1">
    <citation type="submission" date="2019-02" db="EMBL/GenBank/DDBJ databases">
        <title>Closed genome of Sporomusa termitida DSM 4440.</title>
        <authorList>
            <person name="Poehlein A."/>
            <person name="Daniel R."/>
        </authorList>
    </citation>
    <scope>NUCLEOTIDE SEQUENCE [LARGE SCALE GENOMIC DNA]</scope>
    <source>
        <strain evidence="4 5">DSM 4440</strain>
    </source>
</reference>
<name>A0A517DRP2_9FIRM</name>
<evidence type="ECO:0000313" key="5">
    <source>
        <dbReference type="Proteomes" id="UP000320776"/>
    </source>
</evidence>
<dbReference type="InterPro" id="IPR043130">
    <property type="entry name" value="CDP-OH_PTrfase_TM_dom"/>
</dbReference>
<proteinExistence type="inferred from homology"/>
<dbReference type="GO" id="GO:0016780">
    <property type="term" value="F:phosphotransferase activity, for other substituted phosphate groups"/>
    <property type="evidence" value="ECO:0007669"/>
    <property type="project" value="InterPro"/>
</dbReference>
<keyword evidence="3" id="KW-0812">Transmembrane</keyword>
<keyword evidence="1 2" id="KW-0808">Transferase</keyword>
<dbReference type="GO" id="GO:0008654">
    <property type="term" value="P:phospholipid biosynthetic process"/>
    <property type="evidence" value="ECO:0007669"/>
    <property type="project" value="InterPro"/>
</dbReference>
<dbReference type="GO" id="GO:0016020">
    <property type="term" value="C:membrane"/>
    <property type="evidence" value="ECO:0007669"/>
    <property type="project" value="InterPro"/>
</dbReference>
<dbReference type="PROSITE" id="PS00549">
    <property type="entry name" value="BACTERIOFERRITIN"/>
    <property type="match status" value="1"/>
</dbReference>
<feature type="transmembrane region" description="Helical" evidence="3">
    <location>
        <begin position="13"/>
        <end position="42"/>
    </location>
</feature>
<dbReference type="InterPro" id="IPR048254">
    <property type="entry name" value="CDP_ALCOHOL_P_TRANSF_CS"/>
</dbReference>
<keyword evidence="3" id="KW-0472">Membrane</keyword>
<feature type="transmembrane region" description="Helical" evidence="3">
    <location>
        <begin position="63"/>
        <end position="82"/>
    </location>
</feature>